<evidence type="ECO:0000313" key="1">
    <source>
        <dbReference type="EMBL" id="GAG04681.1"/>
    </source>
</evidence>
<dbReference type="AlphaFoldDB" id="X0VVX1"/>
<organism evidence="1">
    <name type="scientific">marine sediment metagenome</name>
    <dbReference type="NCBI Taxonomy" id="412755"/>
    <lineage>
        <taxon>unclassified sequences</taxon>
        <taxon>metagenomes</taxon>
        <taxon>ecological metagenomes</taxon>
    </lineage>
</organism>
<feature type="non-terminal residue" evidence="1">
    <location>
        <position position="53"/>
    </location>
</feature>
<gene>
    <name evidence="1" type="ORF">S01H1_46032</name>
</gene>
<dbReference type="EMBL" id="BARS01029452">
    <property type="protein sequence ID" value="GAG04681.1"/>
    <property type="molecule type" value="Genomic_DNA"/>
</dbReference>
<proteinExistence type="predicted"/>
<sequence>MAGGNDSYTKLLLHCDGSDGHTTFNDSSGGSHGNATVVNNAQGDTAYYRFPTA</sequence>
<name>X0VVX1_9ZZZZ</name>
<accession>X0VVX1</accession>
<reference evidence="1" key="1">
    <citation type="journal article" date="2014" name="Front. Microbiol.">
        <title>High frequency of phylogenetically diverse reductive dehalogenase-homologous genes in deep subseafloor sedimentary metagenomes.</title>
        <authorList>
            <person name="Kawai M."/>
            <person name="Futagami T."/>
            <person name="Toyoda A."/>
            <person name="Takaki Y."/>
            <person name="Nishi S."/>
            <person name="Hori S."/>
            <person name="Arai W."/>
            <person name="Tsubouchi T."/>
            <person name="Morono Y."/>
            <person name="Uchiyama I."/>
            <person name="Ito T."/>
            <person name="Fujiyama A."/>
            <person name="Inagaki F."/>
            <person name="Takami H."/>
        </authorList>
    </citation>
    <scope>NUCLEOTIDE SEQUENCE</scope>
    <source>
        <strain evidence="1">Expedition CK06-06</strain>
    </source>
</reference>
<comment type="caution">
    <text evidence="1">The sequence shown here is derived from an EMBL/GenBank/DDBJ whole genome shotgun (WGS) entry which is preliminary data.</text>
</comment>
<protein>
    <submittedName>
        <fullName evidence="1">Uncharacterized protein</fullName>
    </submittedName>
</protein>